<dbReference type="AlphaFoldDB" id="I0Z1D5"/>
<feature type="domain" description="Protein kinase" evidence="1">
    <location>
        <begin position="286"/>
        <end position="522"/>
    </location>
</feature>
<dbReference type="KEGG" id="csl:COCSUDRAFT_61879"/>
<evidence type="ECO:0000313" key="3">
    <source>
        <dbReference type="Proteomes" id="UP000007264"/>
    </source>
</evidence>
<dbReference type="GO" id="GO:0005524">
    <property type="term" value="F:ATP binding"/>
    <property type="evidence" value="ECO:0007669"/>
    <property type="project" value="InterPro"/>
</dbReference>
<dbReference type="InterPro" id="IPR000719">
    <property type="entry name" value="Prot_kinase_dom"/>
</dbReference>
<dbReference type="SMART" id="SM00220">
    <property type="entry name" value="S_TKc"/>
    <property type="match status" value="1"/>
</dbReference>
<evidence type="ECO:0000259" key="1">
    <source>
        <dbReference type="SMART" id="SM00220"/>
    </source>
</evidence>
<dbReference type="SUPFAM" id="SSF56112">
    <property type="entry name" value="Protein kinase-like (PK-like)"/>
    <property type="match status" value="1"/>
</dbReference>
<dbReference type="InterPro" id="IPR011009">
    <property type="entry name" value="Kinase-like_dom_sf"/>
</dbReference>
<dbReference type="OrthoDB" id="2436248at2759"/>
<keyword evidence="3" id="KW-1185">Reference proteome</keyword>
<reference evidence="2 3" key="1">
    <citation type="journal article" date="2012" name="Genome Biol.">
        <title>The genome of the polar eukaryotic microalga coccomyxa subellipsoidea reveals traits of cold adaptation.</title>
        <authorList>
            <person name="Blanc G."/>
            <person name="Agarkova I."/>
            <person name="Grimwood J."/>
            <person name="Kuo A."/>
            <person name="Brueggeman A."/>
            <person name="Dunigan D."/>
            <person name="Gurnon J."/>
            <person name="Ladunga I."/>
            <person name="Lindquist E."/>
            <person name="Lucas S."/>
            <person name="Pangilinan J."/>
            <person name="Proschold T."/>
            <person name="Salamov A."/>
            <person name="Schmutz J."/>
            <person name="Weeks D."/>
            <person name="Yamada T."/>
            <person name="Claverie J.M."/>
            <person name="Grigoriev I."/>
            <person name="Van Etten J."/>
            <person name="Lomsadze A."/>
            <person name="Borodovsky M."/>
        </authorList>
    </citation>
    <scope>NUCLEOTIDE SEQUENCE [LARGE SCALE GENOMIC DNA]</scope>
    <source>
        <strain evidence="2 3">C-169</strain>
    </source>
</reference>
<accession>I0Z1D5</accession>
<sequence length="523" mass="57567">MAQQSIDRLWSEVQRTEQQIGEQQKKIEKAIEDEKPQKLIDSYTEEKARLVAYEKDLRQAWERMALQTQLITPVGDPSKVVADLVGPLPSGWPLGGLVGLITEKVPRKLPVAPWLYAALIDEDASVWQDKIVPLDGKLAACVTDRVVNAQSTDGNEQLTISGGSERLIGHFMQRLAEAAGDGYQLSYQTHRDATVSFSRSAASAVEAGTRPDCSIIVALRHAVTGQDEKQGDFNSAYDDIVKKAAVCNVRHYAPVDGTLAYAAAGNYLQFFCLNLNGEVTYETQQFDISNPVHRAEVLLCVAAMFRALLVMGKCWHANPIKAEDAENVPEGLEYQDLDAYLKANFTELVTFKAVHDLGNDKNGSPSATLVVTKDKVHVNMPLFGPDLLHAPPENEQSFKAVGRGLLQGLSMLHSKGLRHRDPRAPNVVWQHPVRRDAVILVDLDLACRSSAELPEDFRLADWDEGTLDGTRHYTAASDVYQAGKLLQALAADKSWAGSAKQFCDDLLSKQLTAVDALRHSYLA</sequence>
<dbReference type="RefSeq" id="XP_005648998.1">
    <property type="nucleotide sequence ID" value="XM_005648941.1"/>
</dbReference>
<dbReference type="GO" id="GO:0004672">
    <property type="term" value="F:protein kinase activity"/>
    <property type="evidence" value="ECO:0007669"/>
    <property type="project" value="InterPro"/>
</dbReference>
<organism evidence="2 3">
    <name type="scientific">Coccomyxa subellipsoidea (strain C-169)</name>
    <name type="common">Green microalga</name>
    <dbReference type="NCBI Taxonomy" id="574566"/>
    <lineage>
        <taxon>Eukaryota</taxon>
        <taxon>Viridiplantae</taxon>
        <taxon>Chlorophyta</taxon>
        <taxon>core chlorophytes</taxon>
        <taxon>Trebouxiophyceae</taxon>
        <taxon>Trebouxiophyceae incertae sedis</taxon>
        <taxon>Coccomyxaceae</taxon>
        <taxon>Coccomyxa</taxon>
        <taxon>Coccomyxa subellipsoidea</taxon>
    </lineage>
</organism>
<protein>
    <recommendedName>
        <fullName evidence="1">Protein kinase domain-containing protein</fullName>
    </recommendedName>
</protein>
<dbReference type="GeneID" id="17042456"/>
<comment type="caution">
    <text evidence="2">The sequence shown here is derived from an EMBL/GenBank/DDBJ whole genome shotgun (WGS) entry which is preliminary data.</text>
</comment>
<dbReference type="EMBL" id="AGSI01000005">
    <property type="protein sequence ID" value="EIE24454.1"/>
    <property type="molecule type" value="Genomic_DNA"/>
</dbReference>
<gene>
    <name evidence="2" type="ORF">COCSUDRAFT_61879</name>
</gene>
<dbReference type="eggNOG" id="ENOG502S8ZY">
    <property type="taxonomic scope" value="Eukaryota"/>
</dbReference>
<evidence type="ECO:0000313" key="2">
    <source>
        <dbReference type="EMBL" id="EIE24454.1"/>
    </source>
</evidence>
<proteinExistence type="predicted"/>
<name>I0Z1D5_COCSC</name>
<dbReference type="Gene3D" id="1.10.510.10">
    <property type="entry name" value="Transferase(Phosphotransferase) domain 1"/>
    <property type="match status" value="1"/>
</dbReference>
<dbReference type="Proteomes" id="UP000007264">
    <property type="component" value="Unassembled WGS sequence"/>
</dbReference>